<evidence type="ECO:0000256" key="6">
    <source>
        <dbReference type="ARBA" id="ARBA00022777"/>
    </source>
</evidence>
<dbReference type="Gene3D" id="3.30.200.20">
    <property type="entry name" value="Phosphorylase Kinase, domain 1"/>
    <property type="match status" value="1"/>
</dbReference>
<evidence type="ECO:0000256" key="10">
    <source>
        <dbReference type="PROSITE-ProRule" id="PRU10141"/>
    </source>
</evidence>
<evidence type="ECO:0000313" key="14">
    <source>
        <dbReference type="Proteomes" id="UP001295684"/>
    </source>
</evidence>
<dbReference type="GO" id="GO:0004674">
    <property type="term" value="F:protein serine/threonine kinase activity"/>
    <property type="evidence" value="ECO:0007669"/>
    <property type="project" value="UniProtKB-KW"/>
</dbReference>
<dbReference type="Pfam" id="PF00069">
    <property type="entry name" value="Pkinase"/>
    <property type="match status" value="1"/>
</dbReference>
<dbReference type="AlphaFoldDB" id="A0AAD1X5E7"/>
<dbReference type="PROSITE" id="PS50011">
    <property type="entry name" value="PROTEIN_KINASE_DOM"/>
    <property type="match status" value="1"/>
</dbReference>
<feature type="compositionally biased region" description="Basic and acidic residues" evidence="11">
    <location>
        <begin position="349"/>
        <end position="358"/>
    </location>
</feature>
<dbReference type="InterPro" id="IPR017441">
    <property type="entry name" value="Protein_kinase_ATP_BS"/>
</dbReference>
<feature type="compositionally biased region" description="Polar residues" evidence="11">
    <location>
        <begin position="391"/>
        <end position="404"/>
    </location>
</feature>
<dbReference type="FunFam" id="3.30.200.20:FF:000097">
    <property type="entry name" value="Probable serine/threonine-protein kinase nek1"/>
    <property type="match status" value="1"/>
</dbReference>
<protein>
    <recommendedName>
        <fullName evidence="2">non-specific serine/threonine protein kinase</fullName>
        <ecNumber evidence="2">2.7.11.1</ecNumber>
    </recommendedName>
</protein>
<keyword evidence="6" id="KW-0418">Kinase</keyword>
<feature type="region of interest" description="Disordered" evidence="11">
    <location>
        <begin position="326"/>
        <end position="431"/>
    </location>
</feature>
<dbReference type="CDD" id="cd08215">
    <property type="entry name" value="STKc_Nek"/>
    <property type="match status" value="1"/>
</dbReference>
<name>A0AAD1X5E7_EUPCR</name>
<dbReference type="Proteomes" id="UP001295684">
    <property type="component" value="Unassembled WGS sequence"/>
</dbReference>
<evidence type="ECO:0000256" key="2">
    <source>
        <dbReference type="ARBA" id="ARBA00012513"/>
    </source>
</evidence>
<feature type="binding site" evidence="10">
    <location>
        <position position="42"/>
    </location>
    <ligand>
        <name>ATP</name>
        <dbReference type="ChEBI" id="CHEBI:30616"/>
    </ligand>
</feature>
<evidence type="ECO:0000259" key="12">
    <source>
        <dbReference type="PROSITE" id="PS50011"/>
    </source>
</evidence>
<keyword evidence="3" id="KW-0723">Serine/threonine-protein kinase</keyword>
<keyword evidence="7 10" id="KW-0067">ATP-binding</keyword>
<dbReference type="PANTHER" id="PTHR44899">
    <property type="entry name" value="CAMK FAMILY PROTEIN KINASE"/>
    <property type="match status" value="1"/>
</dbReference>
<dbReference type="SUPFAM" id="SSF56112">
    <property type="entry name" value="Protein kinase-like (PK-like)"/>
    <property type="match status" value="1"/>
</dbReference>
<dbReference type="InterPro" id="IPR008271">
    <property type="entry name" value="Ser/Thr_kinase_AS"/>
</dbReference>
<feature type="domain" description="Protein kinase" evidence="12">
    <location>
        <begin position="13"/>
        <end position="269"/>
    </location>
</feature>
<evidence type="ECO:0000256" key="1">
    <source>
        <dbReference type="ARBA" id="ARBA00010886"/>
    </source>
</evidence>
<comment type="catalytic activity">
    <reaction evidence="8">
        <text>L-threonyl-[protein] + ATP = O-phospho-L-threonyl-[protein] + ADP + H(+)</text>
        <dbReference type="Rhea" id="RHEA:46608"/>
        <dbReference type="Rhea" id="RHEA-COMP:11060"/>
        <dbReference type="Rhea" id="RHEA-COMP:11605"/>
        <dbReference type="ChEBI" id="CHEBI:15378"/>
        <dbReference type="ChEBI" id="CHEBI:30013"/>
        <dbReference type="ChEBI" id="CHEBI:30616"/>
        <dbReference type="ChEBI" id="CHEBI:61977"/>
        <dbReference type="ChEBI" id="CHEBI:456216"/>
        <dbReference type="EC" id="2.7.11.1"/>
    </reaction>
</comment>
<keyword evidence="5 10" id="KW-0547">Nucleotide-binding</keyword>
<evidence type="ECO:0000256" key="4">
    <source>
        <dbReference type="ARBA" id="ARBA00022679"/>
    </source>
</evidence>
<gene>
    <name evidence="13" type="ORF">ECRASSUSDP1_LOCUS708</name>
</gene>
<keyword evidence="4" id="KW-0808">Transferase</keyword>
<dbReference type="PROSITE" id="PS00107">
    <property type="entry name" value="PROTEIN_KINASE_ATP"/>
    <property type="match status" value="1"/>
</dbReference>
<dbReference type="GO" id="GO:0005524">
    <property type="term" value="F:ATP binding"/>
    <property type="evidence" value="ECO:0007669"/>
    <property type="project" value="UniProtKB-UniRule"/>
</dbReference>
<sequence>MPAEEGKTRSENYKTIGTIGKGAYSTVYKVQRKSDDQIYALKEVMLKGLSKKEKENALNEVRILASVQHPNIISYKECFLEESSAILCIVMEYCDGGDLYQRIIEQKKKKKLFSEAEIWETFIQIVKGLDALHKNKILHRDLKCANIFMNKDGTVKLGDLNVSKVAKMGLVYTQTGTPYYASPEVWMDKPYDNRSDIWSLGCVIYEMITLRPPFTASSMQELASKVKKGSYPRIPSVYSRDLATVVATLLKVSPLMRPSCEQILHMPAVEEHLTDEETREICLDLLNTIKIPRNMSLLKQKLPASQFENAKVQEDFDEDNYEDDFEKDITSEEKQIRSKKSTRVIHKPPKIDRTEKFKKVPSGLPPTAPSQKVIPPMPQSNRNQEVGELNISPSKVSSRQNQNRKVSKTKRAAEENLRKKRRNPKTMEAQRAKLASINQPPKKYRMHSKDGMKSKRVSEIYRMRAKEVENQEKQINKELRHKYQNRIYNPNNKYLSRDYASAGRAGLKNLQHQQRVIIDPTQNAQKLNQMIGQRQIGSQNSQRRRYQPLSENYRGLNNKLSVQVSNGELPKQGQYNLIGKAGSRGSSITPHSSKRPGLMPSKLKENYKNSGISNQISNNLPTRLNKYAIGNGSQRSQPVLKSLKNNLSRRYGSNKNSTNEQPMMPIRPSGNALNNRRLELHSAKKKYRMNHNHQHRIKPMSAKAPSWWG</sequence>
<dbReference type="SMART" id="SM00220">
    <property type="entry name" value="S_TKc"/>
    <property type="match status" value="1"/>
</dbReference>
<feature type="region of interest" description="Disordered" evidence="11">
    <location>
        <begin position="580"/>
        <end position="618"/>
    </location>
</feature>
<dbReference type="InterPro" id="IPR051131">
    <property type="entry name" value="NEK_Ser/Thr_kinase_NIMA"/>
</dbReference>
<evidence type="ECO:0000256" key="11">
    <source>
        <dbReference type="SAM" id="MobiDB-lite"/>
    </source>
</evidence>
<dbReference type="PANTHER" id="PTHR44899:SF6">
    <property type="entry name" value="SERINE_THREONINE PROTEIN KINASE"/>
    <property type="match status" value="1"/>
</dbReference>
<dbReference type="InterPro" id="IPR011009">
    <property type="entry name" value="Kinase-like_dom_sf"/>
</dbReference>
<dbReference type="InterPro" id="IPR000719">
    <property type="entry name" value="Prot_kinase_dom"/>
</dbReference>
<dbReference type="EC" id="2.7.11.1" evidence="2"/>
<evidence type="ECO:0000256" key="3">
    <source>
        <dbReference type="ARBA" id="ARBA00022527"/>
    </source>
</evidence>
<evidence type="ECO:0000256" key="8">
    <source>
        <dbReference type="ARBA" id="ARBA00047899"/>
    </source>
</evidence>
<comment type="caution">
    <text evidence="13">The sequence shown here is derived from an EMBL/GenBank/DDBJ whole genome shotgun (WGS) entry which is preliminary data.</text>
</comment>
<comment type="similarity">
    <text evidence="1">Belongs to the protein kinase superfamily. NEK Ser/Thr protein kinase family. NIMA subfamily.</text>
</comment>
<evidence type="ECO:0000256" key="7">
    <source>
        <dbReference type="ARBA" id="ARBA00022840"/>
    </source>
</evidence>
<feature type="compositionally biased region" description="Basic residues" evidence="11">
    <location>
        <begin position="337"/>
        <end position="348"/>
    </location>
</feature>
<dbReference type="PROSITE" id="PS00108">
    <property type="entry name" value="PROTEIN_KINASE_ST"/>
    <property type="match status" value="1"/>
</dbReference>
<reference evidence="13" key="1">
    <citation type="submission" date="2023-07" db="EMBL/GenBank/DDBJ databases">
        <authorList>
            <consortium name="AG Swart"/>
            <person name="Singh M."/>
            <person name="Singh A."/>
            <person name="Seah K."/>
            <person name="Emmerich C."/>
        </authorList>
    </citation>
    <scope>NUCLEOTIDE SEQUENCE</scope>
    <source>
        <strain evidence="13">DP1</strain>
    </source>
</reference>
<dbReference type="Gene3D" id="1.10.510.10">
    <property type="entry name" value="Transferase(Phosphotransferase) domain 1"/>
    <property type="match status" value="1"/>
</dbReference>
<dbReference type="EMBL" id="CAMPGE010000665">
    <property type="protein sequence ID" value="CAI2359417.1"/>
    <property type="molecule type" value="Genomic_DNA"/>
</dbReference>
<evidence type="ECO:0000313" key="13">
    <source>
        <dbReference type="EMBL" id="CAI2359417.1"/>
    </source>
</evidence>
<feature type="compositionally biased region" description="Polar residues" evidence="11">
    <location>
        <begin position="608"/>
        <end position="618"/>
    </location>
</feature>
<comment type="catalytic activity">
    <reaction evidence="9">
        <text>L-seryl-[protein] + ATP = O-phospho-L-seryl-[protein] + ADP + H(+)</text>
        <dbReference type="Rhea" id="RHEA:17989"/>
        <dbReference type="Rhea" id="RHEA-COMP:9863"/>
        <dbReference type="Rhea" id="RHEA-COMP:11604"/>
        <dbReference type="ChEBI" id="CHEBI:15378"/>
        <dbReference type="ChEBI" id="CHEBI:29999"/>
        <dbReference type="ChEBI" id="CHEBI:30616"/>
        <dbReference type="ChEBI" id="CHEBI:83421"/>
        <dbReference type="ChEBI" id="CHEBI:456216"/>
        <dbReference type="EC" id="2.7.11.1"/>
    </reaction>
</comment>
<feature type="compositionally biased region" description="Polar residues" evidence="11">
    <location>
        <begin position="649"/>
        <end position="661"/>
    </location>
</feature>
<organism evidence="13 14">
    <name type="scientific">Euplotes crassus</name>
    <dbReference type="NCBI Taxonomy" id="5936"/>
    <lineage>
        <taxon>Eukaryota</taxon>
        <taxon>Sar</taxon>
        <taxon>Alveolata</taxon>
        <taxon>Ciliophora</taxon>
        <taxon>Intramacronucleata</taxon>
        <taxon>Spirotrichea</taxon>
        <taxon>Hypotrichia</taxon>
        <taxon>Euplotida</taxon>
        <taxon>Euplotidae</taxon>
        <taxon>Moneuplotes</taxon>
    </lineage>
</organism>
<feature type="region of interest" description="Disordered" evidence="11">
    <location>
        <begin position="649"/>
        <end position="672"/>
    </location>
</feature>
<feature type="compositionally biased region" description="Basic and acidic residues" evidence="11">
    <location>
        <begin position="327"/>
        <end position="336"/>
    </location>
</feature>
<keyword evidence="14" id="KW-1185">Reference proteome</keyword>
<accession>A0AAD1X5E7</accession>
<evidence type="ECO:0000256" key="9">
    <source>
        <dbReference type="ARBA" id="ARBA00048679"/>
    </source>
</evidence>
<proteinExistence type="inferred from homology"/>
<evidence type="ECO:0000256" key="5">
    <source>
        <dbReference type="ARBA" id="ARBA00022741"/>
    </source>
</evidence>